<feature type="region of interest" description="Disordered" evidence="1">
    <location>
        <begin position="1"/>
        <end position="64"/>
    </location>
</feature>
<dbReference type="EMBL" id="JAAAIP010000530">
    <property type="protein sequence ID" value="KAG0315559.1"/>
    <property type="molecule type" value="Genomic_DNA"/>
</dbReference>
<name>A0A9P6UQT7_9FUNG</name>
<comment type="caution">
    <text evidence="2">The sequence shown here is derived from an EMBL/GenBank/DDBJ whole genome shotgun (WGS) entry which is preliminary data.</text>
</comment>
<dbReference type="OrthoDB" id="2351672at2759"/>
<dbReference type="AlphaFoldDB" id="A0A9P6UQT7"/>
<organism evidence="2 3">
    <name type="scientific">Dissophora globulifera</name>
    <dbReference type="NCBI Taxonomy" id="979702"/>
    <lineage>
        <taxon>Eukaryota</taxon>
        <taxon>Fungi</taxon>
        <taxon>Fungi incertae sedis</taxon>
        <taxon>Mucoromycota</taxon>
        <taxon>Mortierellomycotina</taxon>
        <taxon>Mortierellomycetes</taxon>
        <taxon>Mortierellales</taxon>
        <taxon>Mortierellaceae</taxon>
        <taxon>Dissophora</taxon>
    </lineage>
</organism>
<accession>A0A9P6UQT7</accession>
<protein>
    <submittedName>
        <fullName evidence="2">Uncharacterized protein</fullName>
    </submittedName>
</protein>
<keyword evidence="3" id="KW-1185">Reference proteome</keyword>
<evidence type="ECO:0000313" key="3">
    <source>
        <dbReference type="Proteomes" id="UP000738325"/>
    </source>
</evidence>
<dbReference type="Proteomes" id="UP000738325">
    <property type="component" value="Unassembled WGS sequence"/>
</dbReference>
<feature type="compositionally biased region" description="Polar residues" evidence="1">
    <location>
        <begin position="1"/>
        <end position="24"/>
    </location>
</feature>
<reference evidence="2" key="1">
    <citation type="journal article" date="2020" name="Fungal Divers.">
        <title>Resolving the Mortierellaceae phylogeny through synthesis of multi-gene phylogenetics and phylogenomics.</title>
        <authorList>
            <person name="Vandepol N."/>
            <person name="Liber J."/>
            <person name="Desiro A."/>
            <person name="Na H."/>
            <person name="Kennedy M."/>
            <person name="Barry K."/>
            <person name="Grigoriev I.V."/>
            <person name="Miller A.N."/>
            <person name="O'Donnell K."/>
            <person name="Stajich J.E."/>
            <person name="Bonito G."/>
        </authorList>
    </citation>
    <scope>NUCLEOTIDE SEQUENCE</scope>
    <source>
        <strain evidence="2">REB-010B</strain>
    </source>
</reference>
<sequence>MNQNSANRQAQCDLNQRSSQQGSKATGRKQHQEQQRQLNNEQTSDDQIPDTPSGQSRIEAPMSGSKMCGHVYDCDCSTEQAIHASEEHAPKK</sequence>
<proteinExistence type="predicted"/>
<evidence type="ECO:0000256" key="1">
    <source>
        <dbReference type="SAM" id="MobiDB-lite"/>
    </source>
</evidence>
<evidence type="ECO:0000313" key="2">
    <source>
        <dbReference type="EMBL" id="KAG0315559.1"/>
    </source>
</evidence>
<gene>
    <name evidence="2" type="ORF">BGZ99_007403</name>
</gene>